<proteinExistence type="predicted"/>
<dbReference type="RefSeq" id="WP_170196904.1">
    <property type="nucleotide sequence ID" value="NZ_JABBNB010000035.1"/>
</dbReference>
<dbReference type="Proteomes" id="UP000550729">
    <property type="component" value="Unassembled WGS sequence"/>
</dbReference>
<name>A0A848L1R1_9ACTN</name>
<gene>
    <name evidence="1" type="ORF">HH308_24565</name>
</gene>
<accession>A0A848L1R1</accession>
<comment type="caution">
    <text evidence="1">The sequence shown here is derived from an EMBL/GenBank/DDBJ whole genome shotgun (WGS) entry which is preliminary data.</text>
</comment>
<evidence type="ECO:0000313" key="2">
    <source>
        <dbReference type="Proteomes" id="UP000550729"/>
    </source>
</evidence>
<organism evidence="1 2">
    <name type="scientific">Gordonia asplenii</name>
    <dbReference type="NCBI Taxonomy" id="2725283"/>
    <lineage>
        <taxon>Bacteria</taxon>
        <taxon>Bacillati</taxon>
        <taxon>Actinomycetota</taxon>
        <taxon>Actinomycetes</taxon>
        <taxon>Mycobacteriales</taxon>
        <taxon>Gordoniaceae</taxon>
        <taxon>Gordonia</taxon>
    </lineage>
</organism>
<dbReference type="AlphaFoldDB" id="A0A848L1R1"/>
<sequence>MSPAASSLSKTLNAPLPDDVAALPPEDLNALDAMLRAALADRATAMDRAIKASLDHAPRLARPAIKKVLGL</sequence>
<protein>
    <submittedName>
        <fullName evidence="1">Uncharacterized protein</fullName>
    </submittedName>
</protein>
<dbReference type="EMBL" id="JABBNB010000035">
    <property type="protein sequence ID" value="NMO04397.1"/>
    <property type="molecule type" value="Genomic_DNA"/>
</dbReference>
<reference evidence="1 2" key="1">
    <citation type="submission" date="2020-04" db="EMBL/GenBank/DDBJ databases">
        <title>Gordonia sp. nov. TBRC 11910.</title>
        <authorList>
            <person name="Suriyachadkun C."/>
        </authorList>
    </citation>
    <scope>NUCLEOTIDE SEQUENCE [LARGE SCALE GENOMIC DNA]</scope>
    <source>
        <strain evidence="1 2">TBRC 11910</strain>
    </source>
</reference>
<keyword evidence="2" id="KW-1185">Reference proteome</keyword>
<evidence type="ECO:0000313" key="1">
    <source>
        <dbReference type="EMBL" id="NMO04397.1"/>
    </source>
</evidence>